<sequence>MRLNTENLIRFQKIVTPYLPANANKVLIDAEIIYPAIFLKVTFGLENEKVLIPAHDERYFELLEKLKKEILPHCEENERDVFLIATKHPEDGLWDVEQVNAIPEDVFGEFAQLHRLEEKAVRIARKYTQGHGVLYREIAEPNPYLLGHHCLYNTKGELEYRDDVVYNTPTEWKEKSFAQILIQFHDKWVELYNENWSTINIIFHAPNHYTLQFDNEDLTATSYEERRDVWKAHYLTVAP</sequence>
<comment type="caution">
    <text evidence="1">The sequence shown here is derived from an EMBL/GenBank/DDBJ whole genome shotgun (WGS) entry which is preliminary data.</text>
</comment>
<evidence type="ECO:0000313" key="2">
    <source>
        <dbReference type="Proteomes" id="UP000288623"/>
    </source>
</evidence>
<accession>A0A433RXH8</accession>
<dbReference type="OrthoDB" id="2455288at2"/>
<gene>
    <name evidence="1" type="ORF">QI30_02175</name>
</gene>
<organism evidence="1 2">
    <name type="scientific">Candidatus Kurthia intestinigallinarum</name>
    <dbReference type="NCBI Taxonomy" id="1562256"/>
    <lineage>
        <taxon>Bacteria</taxon>
        <taxon>Bacillati</taxon>
        <taxon>Bacillota</taxon>
        <taxon>Bacilli</taxon>
        <taxon>Bacillales</taxon>
        <taxon>Caryophanaceae</taxon>
        <taxon>Kurthia</taxon>
    </lineage>
</organism>
<dbReference type="AlphaFoldDB" id="A0A433RXH8"/>
<name>A0A433RXH8_9BACL</name>
<keyword evidence="2" id="KW-1185">Reference proteome</keyword>
<dbReference type="Proteomes" id="UP000288623">
    <property type="component" value="Unassembled WGS sequence"/>
</dbReference>
<evidence type="ECO:0000313" key="1">
    <source>
        <dbReference type="EMBL" id="RUS57981.1"/>
    </source>
</evidence>
<reference evidence="1 2" key="1">
    <citation type="submission" date="2014-11" db="EMBL/GenBank/DDBJ databases">
        <title>Genome sequence and analysis of novel Kurthia sp.</title>
        <authorList>
            <person name="Lawson J.N."/>
            <person name="Gonzalez J.E."/>
            <person name="Rinauldi L."/>
            <person name="Xuan Z."/>
            <person name="Firman A."/>
            <person name="Shaddox L."/>
            <person name="Trudeau A."/>
            <person name="Shah S."/>
            <person name="Reiman D."/>
        </authorList>
    </citation>
    <scope>NUCLEOTIDE SEQUENCE [LARGE SCALE GENOMIC DNA]</scope>
    <source>
        <strain evidence="1 2">3B1D</strain>
    </source>
</reference>
<dbReference type="EMBL" id="JTFC01000008">
    <property type="protein sequence ID" value="RUS57981.1"/>
    <property type="molecule type" value="Genomic_DNA"/>
</dbReference>
<dbReference type="RefSeq" id="WP_126989315.1">
    <property type="nucleotide sequence ID" value="NZ_JTFC01000008.1"/>
</dbReference>
<proteinExistence type="predicted"/>
<protein>
    <submittedName>
        <fullName evidence="1">Uncharacterized protein</fullName>
    </submittedName>
</protein>